<gene>
    <name evidence="1" type="ORF">BN2475_750016</name>
</gene>
<name>A0A1N7SJD5_9BURK</name>
<evidence type="ECO:0000313" key="2">
    <source>
        <dbReference type="Proteomes" id="UP000187012"/>
    </source>
</evidence>
<dbReference type="EMBL" id="CYGX02000075">
    <property type="protein sequence ID" value="SIT47509.1"/>
    <property type="molecule type" value="Genomic_DNA"/>
</dbReference>
<dbReference type="AlphaFoldDB" id="A0A1N7SJD5"/>
<organism evidence="1 2">
    <name type="scientific">Paraburkholderia ribeironis</name>
    <dbReference type="NCBI Taxonomy" id="1247936"/>
    <lineage>
        <taxon>Bacteria</taxon>
        <taxon>Pseudomonadati</taxon>
        <taxon>Pseudomonadota</taxon>
        <taxon>Betaproteobacteria</taxon>
        <taxon>Burkholderiales</taxon>
        <taxon>Burkholderiaceae</taxon>
        <taxon>Paraburkholderia</taxon>
    </lineage>
</organism>
<dbReference type="Proteomes" id="UP000187012">
    <property type="component" value="Unassembled WGS sequence"/>
</dbReference>
<evidence type="ECO:0000313" key="1">
    <source>
        <dbReference type="EMBL" id="SIT47509.1"/>
    </source>
</evidence>
<proteinExistence type="predicted"/>
<accession>A0A1N7SJD5</accession>
<reference evidence="1 2" key="1">
    <citation type="submission" date="2016-12" db="EMBL/GenBank/DDBJ databases">
        <authorList>
            <person name="Song W.-J."/>
            <person name="Kurnit D.M."/>
        </authorList>
    </citation>
    <scope>NUCLEOTIDE SEQUENCE [LARGE SCALE GENOMIC DNA]</scope>
    <source>
        <strain evidence="1 2">STM7296</strain>
    </source>
</reference>
<sequence length="37" mass="4008">MCRLYSGPDLADVRKRATDAALQGFFVAPAFCSMALN</sequence>
<keyword evidence="2" id="KW-1185">Reference proteome</keyword>
<protein>
    <submittedName>
        <fullName evidence="1">Uncharacterized protein</fullName>
    </submittedName>
</protein>